<dbReference type="InterPro" id="IPR045339">
    <property type="entry name" value="DUF6534"/>
</dbReference>
<accession>A0A1B7MFX6</accession>
<feature type="transmembrane region" description="Helical" evidence="1">
    <location>
        <begin position="67"/>
        <end position="85"/>
    </location>
</feature>
<keyword evidence="1" id="KW-0812">Transmembrane</keyword>
<evidence type="ECO:0000313" key="3">
    <source>
        <dbReference type="EMBL" id="OAX31501.1"/>
    </source>
</evidence>
<keyword evidence="4" id="KW-1185">Reference proteome</keyword>
<dbReference type="Proteomes" id="UP000092154">
    <property type="component" value="Unassembled WGS sequence"/>
</dbReference>
<name>A0A1B7MFX6_9AGAM</name>
<evidence type="ECO:0000256" key="1">
    <source>
        <dbReference type="SAM" id="Phobius"/>
    </source>
</evidence>
<dbReference type="AlphaFoldDB" id="A0A1B7MFX6"/>
<sequence length="104" mass="11552">MPMATIALVDFIIASSLCYLLATSRTGFSSTDSFLKKLMAYTINTGCLTSVFSVVTIITRAVIPTNFVYLGIKILIATCMSNRLLRIVLISDRFEYMSIRTLHS</sequence>
<gene>
    <name evidence="3" type="ORF">K503DRAFT_777519</name>
</gene>
<reference evidence="3 4" key="1">
    <citation type="submission" date="2016-06" db="EMBL/GenBank/DDBJ databases">
        <title>Comparative genomics of the ectomycorrhizal sister species Rhizopogon vinicolor and Rhizopogon vesiculosus (Basidiomycota: Boletales) reveals a divergence of the mating type B locus.</title>
        <authorList>
            <consortium name="DOE Joint Genome Institute"/>
            <person name="Mujic A.B."/>
            <person name="Kuo A."/>
            <person name="Tritt A."/>
            <person name="Lipzen A."/>
            <person name="Chen C."/>
            <person name="Johnson J."/>
            <person name="Sharma A."/>
            <person name="Barry K."/>
            <person name="Grigoriev I.V."/>
            <person name="Spatafora J.W."/>
        </authorList>
    </citation>
    <scope>NUCLEOTIDE SEQUENCE [LARGE SCALE GENOMIC DNA]</scope>
    <source>
        <strain evidence="3 4">AM-OR11-026</strain>
    </source>
</reference>
<feature type="domain" description="DUF6534" evidence="2">
    <location>
        <begin position="7"/>
        <end position="85"/>
    </location>
</feature>
<feature type="transmembrane region" description="Helical" evidence="1">
    <location>
        <begin position="6"/>
        <end position="26"/>
    </location>
</feature>
<dbReference type="InParanoid" id="A0A1B7MFX6"/>
<dbReference type="Pfam" id="PF20152">
    <property type="entry name" value="DUF6534"/>
    <property type="match status" value="1"/>
</dbReference>
<dbReference type="OrthoDB" id="2679488at2759"/>
<dbReference type="EMBL" id="KV449372">
    <property type="protein sequence ID" value="OAX31501.1"/>
    <property type="molecule type" value="Genomic_DNA"/>
</dbReference>
<evidence type="ECO:0000259" key="2">
    <source>
        <dbReference type="Pfam" id="PF20152"/>
    </source>
</evidence>
<feature type="transmembrane region" description="Helical" evidence="1">
    <location>
        <begin position="38"/>
        <end position="61"/>
    </location>
</feature>
<organism evidence="3 4">
    <name type="scientific">Rhizopogon vinicolor AM-OR11-026</name>
    <dbReference type="NCBI Taxonomy" id="1314800"/>
    <lineage>
        <taxon>Eukaryota</taxon>
        <taxon>Fungi</taxon>
        <taxon>Dikarya</taxon>
        <taxon>Basidiomycota</taxon>
        <taxon>Agaricomycotina</taxon>
        <taxon>Agaricomycetes</taxon>
        <taxon>Agaricomycetidae</taxon>
        <taxon>Boletales</taxon>
        <taxon>Suillineae</taxon>
        <taxon>Rhizopogonaceae</taxon>
        <taxon>Rhizopogon</taxon>
    </lineage>
</organism>
<keyword evidence="1" id="KW-1133">Transmembrane helix</keyword>
<evidence type="ECO:0000313" key="4">
    <source>
        <dbReference type="Proteomes" id="UP000092154"/>
    </source>
</evidence>
<protein>
    <recommendedName>
        <fullName evidence="2">DUF6534 domain-containing protein</fullName>
    </recommendedName>
</protein>
<proteinExistence type="predicted"/>
<keyword evidence="1" id="KW-0472">Membrane</keyword>